<evidence type="ECO:0000313" key="11">
    <source>
        <dbReference type="Proteomes" id="UP001610631"/>
    </source>
</evidence>
<evidence type="ECO:0000256" key="4">
    <source>
        <dbReference type="ARBA" id="ARBA00022692"/>
    </source>
</evidence>
<feature type="transmembrane region" description="Helical" evidence="9">
    <location>
        <begin position="61"/>
        <end position="93"/>
    </location>
</feature>
<feature type="compositionally biased region" description="Low complexity" evidence="8">
    <location>
        <begin position="272"/>
        <end position="286"/>
    </location>
</feature>
<keyword evidence="6 9" id="KW-0472">Membrane</keyword>
<keyword evidence="3" id="KW-0808">Transferase</keyword>
<keyword evidence="2" id="KW-1003">Cell membrane</keyword>
<feature type="transmembrane region" description="Helical" evidence="9">
    <location>
        <begin position="151"/>
        <end position="172"/>
    </location>
</feature>
<comment type="subcellular location">
    <subcellularLocation>
        <location evidence="1">Cell membrane</location>
        <topology evidence="1">Multi-pass membrane protein</topology>
    </subcellularLocation>
</comment>
<dbReference type="RefSeq" id="WP_395507505.1">
    <property type="nucleotide sequence ID" value="NZ_JBBDHD010000001.1"/>
</dbReference>
<reference evidence="10 11" key="1">
    <citation type="submission" date="2024-03" db="EMBL/GenBank/DDBJ databases">
        <title>Whole genome sequencing of Streptomyces racemochromogenes, to identify antimicrobial biosynthetic gene clusters.</title>
        <authorList>
            <person name="Suryawanshi P."/>
            <person name="Krishnaraj P.U."/>
            <person name="Arun Y.P."/>
            <person name="Suryawanshi M.P."/>
            <person name="Rakshit O."/>
        </authorList>
    </citation>
    <scope>NUCLEOTIDE SEQUENCE [LARGE SCALE GENOMIC DNA]</scope>
    <source>
        <strain evidence="10 11">AUDT626</strain>
    </source>
</reference>
<evidence type="ECO:0000256" key="6">
    <source>
        <dbReference type="ARBA" id="ARBA00023136"/>
    </source>
</evidence>
<evidence type="ECO:0000313" key="10">
    <source>
        <dbReference type="EMBL" id="MFH7593517.1"/>
    </source>
</evidence>
<comment type="similarity">
    <text evidence="7">Belongs to the glycosyltransferase 87 family.</text>
</comment>
<dbReference type="Pfam" id="PF09594">
    <property type="entry name" value="GT87"/>
    <property type="match status" value="1"/>
</dbReference>
<comment type="caution">
    <text evidence="10">The sequence shown here is derived from an EMBL/GenBank/DDBJ whole genome shotgun (WGS) entry which is preliminary data.</text>
</comment>
<evidence type="ECO:0000256" key="1">
    <source>
        <dbReference type="ARBA" id="ARBA00004651"/>
    </source>
</evidence>
<protein>
    <submittedName>
        <fullName evidence="10">Glycosyltransferase 87 family protein</fullName>
    </submittedName>
</protein>
<gene>
    <name evidence="10" type="ORF">WDV06_00225</name>
</gene>
<keyword evidence="5 9" id="KW-1133">Transmembrane helix</keyword>
<evidence type="ECO:0000256" key="7">
    <source>
        <dbReference type="ARBA" id="ARBA00024033"/>
    </source>
</evidence>
<evidence type="ECO:0000256" key="9">
    <source>
        <dbReference type="SAM" id="Phobius"/>
    </source>
</evidence>
<feature type="transmembrane region" description="Helical" evidence="9">
    <location>
        <begin position="218"/>
        <end position="241"/>
    </location>
</feature>
<sequence>MTRSTDPDRSPSPLAGMLVTGALLALGVLCVALRVPAADALFSGFSAADWHPPAGYPPFAAILFTPAAWLPAGVLKAVLVLGSGALLALLVLLSCRLAGVRARPGPVLAATIAGLWLEPLFQSPLPGEINLALACLALWDLGRPRAALGKGFALGVAAGITLTPAVFVPYLLLTGRVRAGLTALAGFTGTALLGALVLPEASAGFWAHLPPTAGGAPLLHWQHLWVWAVLPLTALAARAAAALRSRRHRAAGGPGPRPEATPGAGTRTGRRPAQSPASSSSASMIR</sequence>
<evidence type="ECO:0000256" key="3">
    <source>
        <dbReference type="ARBA" id="ARBA00022679"/>
    </source>
</evidence>
<evidence type="ECO:0000256" key="2">
    <source>
        <dbReference type="ARBA" id="ARBA00022475"/>
    </source>
</evidence>
<proteinExistence type="inferred from homology"/>
<keyword evidence="4 9" id="KW-0812">Transmembrane</keyword>
<feature type="region of interest" description="Disordered" evidence="8">
    <location>
        <begin position="246"/>
        <end position="286"/>
    </location>
</feature>
<organism evidence="10 11">
    <name type="scientific">Streptomyces racemochromogenes</name>
    <dbReference type="NCBI Taxonomy" id="67353"/>
    <lineage>
        <taxon>Bacteria</taxon>
        <taxon>Bacillati</taxon>
        <taxon>Actinomycetota</taxon>
        <taxon>Actinomycetes</taxon>
        <taxon>Kitasatosporales</taxon>
        <taxon>Streptomycetaceae</taxon>
        <taxon>Streptomyces</taxon>
    </lineage>
</organism>
<feature type="transmembrane region" description="Helical" evidence="9">
    <location>
        <begin position="179"/>
        <end position="198"/>
    </location>
</feature>
<evidence type="ECO:0000256" key="8">
    <source>
        <dbReference type="SAM" id="MobiDB-lite"/>
    </source>
</evidence>
<name>A0ABW7P5Y6_9ACTN</name>
<dbReference type="EMBL" id="JBBDHD010000001">
    <property type="protein sequence ID" value="MFH7593517.1"/>
    <property type="molecule type" value="Genomic_DNA"/>
</dbReference>
<dbReference type="Proteomes" id="UP001610631">
    <property type="component" value="Unassembled WGS sequence"/>
</dbReference>
<keyword evidence="11" id="KW-1185">Reference proteome</keyword>
<accession>A0ABW7P5Y6</accession>
<evidence type="ECO:0000256" key="5">
    <source>
        <dbReference type="ARBA" id="ARBA00022989"/>
    </source>
</evidence>
<dbReference type="InterPro" id="IPR018584">
    <property type="entry name" value="GT87"/>
</dbReference>